<proteinExistence type="predicted"/>
<dbReference type="Proteomes" id="UP000011980">
    <property type="component" value="Unassembled WGS sequence"/>
</dbReference>
<organism evidence="1 2">
    <name type="scientific">Leptospira kirschneri serovar Bulgarica str. Nikolaevo</name>
    <dbReference type="NCBI Taxonomy" id="1240687"/>
    <lineage>
        <taxon>Bacteria</taxon>
        <taxon>Pseudomonadati</taxon>
        <taxon>Spirochaetota</taxon>
        <taxon>Spirochaetia</taxon>
        <taxon>Leptospirales</taxon>
        <taxon>Leptospiraceae</taxon>
        <taxon>Leptospira</taxon>
    </lineage>
</organism>
<sequence length="42" mass="5154">MFCDKGLLFGHMKIVSENEWTILERFRNSQKLCLIRNCWFFV</sequence>
<name>M6F894_9LEPT</name>
<dbReference type="PATRIC" id="fig|1240687.3.peg.1399"/>
<reference evidence="1 2" key="1">
    <citation type="submission" date="2013-01" db="EMBL/GenBank/DDBJ databases">
        <authorList>
            <person name="Harkins D.M."/>
            <person name="Durkin A.S."/>
            <person name="Brinkac L.M."/>
            <person name="Haft D.H."/>
            <person name="Selengut J.D."/>
            <person name="Sanka R."/>
            <person name="DePew J."/>
            <person name="Purushe J."/>
            <person name="Galloway R.L."/>
            <person name="Vinetz J.M."/>
            <person name="Sutton G.G."/>
            <person name="Nierman W.C."/>
            <person name="Fouts D.E."/>
        </authorList>
    </citation>
    <scope>NUCLEOTIDE SEQUENCE [LARGE SCALE GENOMIC DNA]</scope>
    <source>
        <strain evidence="1 2">Nikolaevo</strain>
    </source>
</reference>
<evidence type="ECO:0000313" key="2">
    <source>
        <dbReference type="Proteomes" id="UP000011980"/>
    </source>
</evidence>
<dbReference type="AlphaFoldDB" id="M6F894"/>
<protein>
    <submittedName>
        <fullName evidence="1">Uncharacterized protein</fullName>
    </submittedName>
</protein>
<accession>M6F894</accession>
<gene>
    <name evidence="1" type="ORF">LEP1GSC008_3073</name>
</gene>
<evidence type="ECO:0000313" key="1">
    <source>
        <dbReference type="EMBL" id="EMK24968.1"/>
    </source>
</evidence>
<dbReference type="EMBL" id="ANCE01000077">
    <property type="protein sequence ID" value="EMK24968.1"/>
    <property type="molecule type" value="Genomic_DNA"/>
</dbReference>
<comment type="caution">
    <text evidence="1">The sequence shown here is derived from an EMBL/GenBank/DDBJ whole genome shotgun (WGS) entry which is preliminary data.</text>
</comment>